<keyword evidence="4 5" id="KW-0472">Membrane</keyword>
<keyword evidence="2 5" id="KW-0812">Transmembrane</keyword>
<evidence type="ECO:0000313" key="9">
    <source>
        <dbReference type="Proteomes" id="UP000008672"/>
    </source>
</evidence>
<dbReference type="SUPFAM" id="SSF81321">
    <property type="entry name" value="Family A G protein-coupled receptor-like"/>
    <property type="match status" value="1"/>
</dbReference>
<evidence type="ECO:0000256" key="2">
    <source>
        <dbReference type="ARBA" id="ARBA00022692"/>
    </source>
</evidence>
<comment type="subcellular location">
    <subcellularLocation>
        <location evidence="1">Membrane</location>
    </subcellularLocation>
</comment>
<dbReference type="EMBL" id="AFYH01023249">
    <property type="status" value="NOT_ANNOTATED_CDS"/>
    <property type="molecule type" value="Genomic_DNA"/>
</dbReference>
<reference evidence="9" key="1">
    <citation type="submission" date="2011-08" db="EMBL/GenBank/DDBJ databases">
        <title>The draft genome of Latimeria chalumnae.</title>
        <authorList>
            <person name="Di Palma F."/>
            <person name="Alfoldi J."/>
            <person name="Johnson J."/>
            <person name="Berlin A."/>
            <person name="Gnerre S."/>
            <person name="Jaffe D."/>
            <person name="MacCallum I."/>
            <person name="Young S."/>
            <person name="Walker B.J."/>
            <person name="Lander E."/>
            <person name="Lindblad-Toh K."/>
        </authorList>
    </citation>
    <scope>NUCLEOTIDE SEQUENCE [LARGE SCALE GENOMIC DNA]</scope>
    <source>
        <strain evidence="9">Wild caught</strain>
    </source>
</reference>
<dbReference type="InterPro" id="IPR052676">
    <property type="entry name" value="Zinc-sensing_GPCR"/>
</dbReference>
<dbReference type="PANTHER" id="PTHR46752">
    <property type="entry name" value="G-PROTEIN COUPLED RECEPTOR 39"/>
    <property type="match status" value="1"/>
</dbReference>
<organism evidence="8 9">
    <name type="scientific">Latimeria chalumnae</name>
    <name type="common">Coelacanth</name>
    <dbReference type="NCBI Taxonomy" id="7897"/>
    <lineage>
        <taxon>Eukaryota</taxon>
        <taxon>Metazoa</taxon>
        <taxon>Chordata</taxon>
        <taxon>Craniata</taxon>
        <taxon>Vertebrata</taxon>
        <taxon>Euteleostomi</taxon>
        <taxon>Coelacanthiformes</taxon>
        <taxon>Coelacanthidae</taxon>
        <taxon>Latimeria</taxon>
    </lineage>
</organism>
<dbReference type="GO" id="GO:0004930">
    <property type="term" value="F:G protein-coupled receptor activity"/>
    <property type="evidence" value="ECO:0007669"/>
    <property type="project" value="InterPro"/>
</dbReference>
<proteinExistence type="evidence at transcript level"/>
<feature type="domain" description="G-protein coupled receptors family 1 profile" evidence="6">
    <location>
        <begin position="41"/>
        <end position="329"/>
    </location>
</feature>
<dbReference type="PANTHER" id="PTHR46752:SF1">
    <property type="entry name" value="G-PROTEIN COUPLED RECEPTOR 39"/>
    <property type="match status" value="1"/>
</dbReference>
<evidence type="ECO:0000313" key="8">
    <source>
        <dbReference type="Ensembl" id="ENSLACP00000020373.1"/>
    </source>
</evidence>
<dbReference type="EMBL" id="KT261577">
    <property type="protein sequence ID" value="ALG00025.1"/>
    <property type="molecule type" value="mRNA"/>
</dbReference>
<evidence type="ECO:0000256" key="4">
    <source>
        <dbReference type="ARBA" id="ARBA00023136"/>
    </source>
</evidence>
<keyword evidence="9" id="KW-1185">Reference proteome</keyword>
<dbReference type="InterPro" id="IPR017452">
    <property type="entry name" value="GPCR_Rhodpsn_7TM"/>
</dbReference>
<dbReference type="GeneTree" id="ENSGT01120000271823"/>
<feature type="transmembrane region" description="Helical" evidence="5">
    <location>
        <begin position="29"/>
        <end position="49"/>
    </location>
</feature>
<gene>
    <name evidence="7" type="primary">GPR39-2</name>
</gene>
<keyword evidence="7" id="KW-0675">Receptor</keyword>
<protein>
    <submittedName>
        <fullName evidence="7">G protein-coupled receptor 39-2</fullName>
    </submittedName>
</protein>
<dbReference type="OMA" id="SLSCERH"/>
<feature type="transmembrane region" description="Helical" evidence="5">
    <location>
        <begin position="148"/>
        <end position="169"/>
    </location>
</feature>
<evidence type="ECO:0000256" key="5">
    <source>
        <dbReference type="SAM" id="Phobius"/>
    </source>
</evidence>
<evidence type="ECO:0000256" key="1">
    <source>
        <dbReference type="ARBA" id="ARBA00004370"/>
    </source>
</evidence>
<accession>H3BEQ2</accession>
<name>H3BEQ2_LATCH</name>
<sequence length="349" mass="39563">TTEGSQRSTSRFWHESVELSFRGKAAVSAVYGVLFVVGVLGNVAVIRVIQILRGKNQIQEIVNSHMVSMACSNLLILMVGIPTELYSIIWCPSPWPTGNLGCKGFYFVWEVSSYATIYNILTFSCERYLATCHPLQVKAMPSSRSKKLVALVWLVAIISGLPTLFAIGVEDALLLFWVEQSGESDPTPILICTNVSDQSFMFEVMVYTSFSLYILVLLLVAFTCRQMCGKLLKDKSNSLRVKSKDGSIHRLPKFTYSEGGSTRKQNIIMLGCLVGALAIFWVPFQCRRLMTVLRSKTQWTKEYYQSYITLQPITNSFYYLSFTVNPLLYNVTSKQFRRLFRQVLKGRCR</sequence>
<reference evidence="7" key="2">
    <citation type="journal article" date="2015" name="Mol. Biol. Evol.">
        <title>Prevertebrate Local Gene Duplication Facilitated Expansion of the Neuropeptide GPCR Superfamily.</title>
        <authorList>
            <person name="Yun S."/>
            <person name="Furlong M."/>
            <person name="Sim M."/>
            <person name="Cho M."/>
            <person name="Park S."/>
            <person name="Cho E.B."/>
            <person name="Reyes-Alcaraz A."/>
            <person name="Hwang J.I."/>
            <person name="Kim J."/>
            <person name="Seong J.Y."/>
        </authorList>
    </citation>
    <scope>NUCLEOTIDE SEQUENCE</scope>
</reference>
<dbReference type="HOGENOM" id="CLU_009579_6_5_1"/>
<evidence type="ECO:0000256" key="3">
    <source>
        <dbReference type="ARBA" id="ARBA00022989"/>
    </source>
</evidence>
<feature type="transmembrane region" description="Helical" evidence="5">
    <location>
        <begin position="267"/>
        <end position="284"/>
    </location>
</feature>
<dbReference type="AlphaFoldDB" id="H3BEQ2"/>
<dbReference type="Proteomes" id="UP000008672">
    <property type="component" value="Unassembled WGS sequence"/>
</dbReference>
<dbReference type="GO" id="GO:0016020">
    <property type="term" value="C:membrane"/>
    <property type="evidence" value="ECO:0007669"/>
    <property type="project" value="UniProtKB-SubCell"/>
</dbReference>
<keyword evidence="3 5" id="KW-1133">Transmembrane helix</keyword>
<reference evidence="8" key="3">
    <citation type="submission" date="2025-05" db="UniProtKB">
        <authorList>
            <consortium name="Ensembl"/>
        </authorList>
    </citation>
    <scope>IDENTIFICATION</scope>
</reference>
<dbReference type="InterPro" id="IPR000276">
    <property type="entry name" value="GPCR_Rhodpsn"/>
</dbReference>
<evidence type="ECO:0000313" key="7">
    <source>
        <dbReference type="EMBL" id="ALG00025.1"/>
    </source>
</evidence>
<dbReference type="Ensembl" id="ENSLACT00000020513.1">
    <property type="protein sequence ID" value="ENSLACP00000020373.1"/>
    <property type="gene ID" value="ENSLACG00000017902.1"/>
</dbReference>
<dbReference type="PRINTS" id="PR00237">
    <property type="entry name" value="GPCRRHODOPSN"/>
</dbReference>
<feature type="transmembrane region" description="Helical" evidence="5">
    <location>
        <begin position="204"/>
        <end position="224"/>
    </location>
</feature>
<dbReference type="Pfam" id="PF00001">
    <property type="entry name" value="7tm_1"/>
    <property type="match status" value="1"/>
</dbReference>
<dbReference type="PROSITE" id="PS50262">
    <property type="entry name" value="G_PROTEIN_RECEP_F1_2"/>
    <property type="match status" value="1"/>
</dbReference>
<dbReference type="Gene3D" id="1.20.1070.10">
    <property type="entry name" value="Rhodopsin 7-helix transmembrane proteins"/>
    <property type="match status" value="1"/>
</dbReference>
<dbReference type="eggNOG" id="KOG3656">
    <property type="taxonomic scope" value="Eukaryota"/>
</dbReference>
<evidence type="ECO:0000259" key="6">
    <source>
        <dbReference type="PROSITE" id="PS50262"/>
    </source>
</evidence>